<name>A0A6J0L1D9_RAPSA</name>
<proteinExistence type="predicted"/>
<keyword evidence="1" id="KW-1185">Reference proteome</keyword>
<dbReference type="KEGG" id="rsz:108824783"/>
<protein>
    <submittedName>
        <fullName evidence="2">Uncharacterized protein LOC108824783</fullName>
    </submittedName>
</protein>
<accession>A0A6J0L1D9</accession>
<dbReference type="PANTHER" id="PTHR33325">
    <property type="entry name" value="ZINC FINGER, CCHC-TYPE-RELATED"/>
    <property type="match status" value="1"/>
</dbReference>
<sequence>MSINSDYSVLNLSGDNYIEWTMNTSGRLKLRGVWKCTKFNNDTTASERSYALKIMKNKLCDDLKMMYRYINDPHYLWYTLNNRYSELFVHKAEKEWREIKFQDYESVDDYDSDLMRIAYTLNLFGESTTNRDKLTKTRETIHPSDAISLYHASKCTTYFDLLDKLLAIEKKKKTKAENIKQFDDILHIHKLRQEFDLSIPEAGEEEQTEWTHVDNELDLFIE</sequence>
<dbReference type="RefSeq" id="XP_018453673.2">
    <property type="nucleotide sequence ID" value="XM_018598171.2"/>
</dbReference>
<reference evidence="1" key="1">
    <citation type="journal article" date="2019" name="Database">
        <title>The radish genome database (RadishGD): an integrated information resource for radish genomics.</title>
        <authorList>
            <person name="Yu H.J."/>
            <person name="Baek S."/>
            <person name="Lee Y.J."/>
            <person name="Cho A."/>
            <person name="Mun J.H."/>
        </authorList>
    </citation>
    <scope>NUCLEOTIDE SEQUENCE [LARGE SCALE GENOMIC DNA]</scope>
    <source>
        <strain evidence="1">cv. WK10039</strain>
    </source>
</reference>
<evidence type="ECO:0000313" key="1">
    <source>
        <dbReference type="Proteomes" id="UP000504610"/>
    </source>
</evidence>
<reference evidence="2" key="2">
    <citation type="submission" date="2025-08" db="UniProtKB">
        <authorList>
            <consortium name="RefSeq"/>
        </authorList>
    </citation>
    <scope>IDENTIFICATION</scope>
    <source>
        <tissue evidence="2">Leaf</tissue>
    </source>
</reference>
<organism evidence="1 2">
    <name type="scientific">Raphanus sativus</name>
    <name type="common">Radish</name>
    <name type="synonym">Raphanus raphanistrum var. sativus</name>
    <dbReference type="NCBI Taxonomy" id="3726"/>
    <lineage>
        <taxon>Eukaryota</taxon>
        <taxon>Viridiplantae</taxon>
        <taxon>Streptophyta</taxon>
        <taxon>Embryophyta</taxon>
        <taxon>Tracheophyta</taxon>
        <taxon>Spermatophyta</taxon>
        <taxon>Magnoliopsida</taxon>
        <taxon>eudicotyledons</taxon>
        <taxon>Gunneridae</taxon>
        <taxon>Pentapetalae</taxon>
        <taxon>rosids</taxon>
        <taxon>malvids</taxon>
        <taxon>Brassicales</taxon>
        <taxon>Brassicaceae</taxon>
        <taxon>Brassiceae</taxon>
        <taxon>Raphanus</taxon>
    </lineage>
</organism>
<dbReference type="PANTHER" id="PTHR33325:SF11">
    <property type="entry name" value="COLD SHOCK DOMAIN-CONTAINING PROTEIN 4-LIKE"/>
    <property type="match status" value="1"/>
</dbReference>
<dbReference type="AlphaFoldDB" id="A0A6J0L1D9"/>
<evidence type="ECO:0000313" key="2">
    <source>
        <dbReference type="RefSeq" id="XP_018453673.2"/>
    </source>
</evidence>
<dbReference type="GeneID" id="108824783"/>
<dbReference type="OrthoDB" id="1101420at2759"/>
<dbReference type="Proteomes" id="UP000504610">
    <property type="component" value="Chromosome 9"/>
</dbReference>
<gene>
    <name evidence="2" type="primary">LOC108824783</name>
</gene>